<keyword evidence="1" id="KW-1133">Transmembrane helix</keyword>
<feature type="transmembrane region" description="Helical" evidence="1">
    <location>
        <begin position="110"/>
        <end position="130"/>
    </location>
</feature>
<dbReference type="Proteomes" id="UP001209885">
    <property type="component" value="Unassembled WGS sequence"/>
</dbReference>
<proteinExistence type="predicted"/>
<evidence type="ECO:0000256" key="1">
    <source>
        <dbReference type="SAM" id="Phobius"/>
    </source>
</evidence>
<evidence type="ECO:0000313" key="3">
    <source>
        <dbReference type="Proteomes" id="UP001209885"/>
    </source>
</evidence>
<dbReference type="EMBL" id="JAPFQN010000013">
    <property type="protein sequence ID" value="MCX2745989.1"/>
    <property type="molecule type" value="Genomic_DNA"/>
</dbReference>
<protein>
    <submittedName>
        <fullName evidence="2">Carotenoid biosynthesis protein</fullName>
    </submittedName>
</protein>
<evidence type="ECO:0000313" key="2">
    <source>
        <dbReference type="EMBL" id="MCX2745989.1"/>
    </source>
</evidence>
<feature type="transmembrane region" description="Helical" evidence="1">
    <location>
        <begin position="161"/>
        <end position="183"/>
    </location>
</feature>
<feature type="transmembrane region" description="Helical" evidence="1">
    <location>
        <begin position="39"/>
        <end position="59"/>
    </location>
</feature>
<feature type="transmembrane region" description="Helical" evidence="1">
    <location>
        <begin position="137"/>
        <end position="155"/>
    </location>
</feature>
<dbReference type="RefSeq" id="WP_266058628.1">
    <property type="nucleotide sequence ID" value="NZ_JAPFQN010000013.1"/>
</dbReference>
<keyword evidence="1" id="KW-0812">Transmembrane</keyword>
<dbReference type="InterPro" id="IPR007354">
    <property type="entry name" value="CruF-like"/>
</dbReference>
<dbReference type="PANTHER" id="PTHR39419:SF1">
    <property type="entry name" value="SLL0814 PROTEIN"/>
    <property type="match status" value="1"/>
</dbReference>
<accession>A0ABT3RX95</accession>
<gene>
    <name evidence="2" type="ORF">OO013_19060</name>
</gene>
<sequence>MKAQEEEIKKSNQLRFIIYFLYLVHIAGVFGIMSPWRELFLDLTPFTILLTTAIIIYALPRKDRVTFICLSSAFVIGFIAEYLGVNYGLIFGDYHYGNNLGPKIGGVPPIIGINWAILTYCSAVLTSYMIINPWIKAITGAIIMTGIDLFIEPVAPKVDFWFFDAGVAQVQNYIGWFSISFLAQIIFQKSNFSKNFYVANNVLVIQTLFFVILNVVA</sequence>
<dbReference type="PANTHER" id="PTHR39419">
    <property type="entry name" value="SLL0814 PROTEIN"/>
    <property type="match status" value="1"/>
</dbReference>
<dbReference type="Pfam" id="PF04240">
    <property type="entry name" value="Caroten_synth"/>
    <property type="match status" value="1"/>
</dbReference>
<comment type="caution">
    <text evidence="2">The sequence shown here is derived from an EMBL/GenBank/DDBJ whole genome shotgun (WGS) entry which is preliminary data.</text>
</comment>
<name>A0ABT3RX95_9BACT</name>
<organism evidence="2 3">
    <name type="scientific">Mangrovivirga halotolerans</name>
    <dbReference type="NCBI Taxonomy" id="2993936"/>
    <lineage>
        <taxon>Bacteria</taxon>
        <taxon>Pseudomonadati</taxon>
        <taxon>Bacteroidota</taxon>
        <taxon>Cytophagia</taxon>
        <taxon>Cytophagales</taxon>
        <taxon>Mangrovivirgaceae</taxon>
        <taxon>Mangrovivirga</taxon>
    </lineage>
</organism>
<feature type="transmembrane region" description="Helical" evidence="1">
    <location>
        <begin position="16"/>
        <end position="33"/>
    </location>
</feature>
<keyword evidence="1" id="KW-0472">Membrane</keyword>
<feature type="transmembrane region" description="Helical" evidence="1">
    <location>
        <begin position="195"/>
        <end position="216"/>
    </location>
</feature>
<keyword evidence="3" id="KW-1185">Reference proteome</keyword>
<reference evidence="2 3" key="1">
    <citation type="submission" date="2022-11" db="EMBL/GenBank/DDBJ databases">
        <title>The characterization of three novel Bacteroidetes species and genomic analysis of their roles in tidal elemental geochemical cycles.</title>
        <authorList>
            <person name="Ma K."/>
        </authorList>
    </citation>
    <scope>NUCLEOTIDE SEQUENCE [LARGE SCALE GENOMIC DNA]</scope>
    <source>
        <strain evidence="2 3">M17</strain>
    </source>
</reference>
<feature type="transmembrane region" description="Helical" evidence="1">
    <location>
        <begin position="66"/>
        <end position="90"/>
    </location>
</feature>